<dbReference type="SUPFAM" id="SSF55008">
    <property type="entry name" value="HMA, heavy metal-associated domain"/>
    <property type="match status" value="2"/>
</dbReference>
<accession>A0ABS5K035</accession>
<dbReference type="Gene3D" id="2.40.50.100">
    <property type="match status" value="1"/>
</dbReference>
<gene>
    <name evidence="4" type="ORF">KEM10_19315</name>
</gene>
<dbReference type="SUPFAM" id="SSF111369">
    <property type="entry name" value="HlyD-like secretion proteins"/>
    <property type="match status" value="1"/>
</dbReference>
<dbReference type="InterPro" id="IPR045800">
    <property type="entry name" value="HMBD"/>
</dbReference>
<name>A0ABS5K035_9BACT</name>
<proteinExistence type="inferred from homology"/>
<dbReference type="EMBL" id="JAGUCO010000023">
    <property type="protein sequence ID" value="MBS2100444.1"/>
    <property type="molecule type" value="Genomic_DNA"/>
</dbReference>
<dbReference type="PANTHER" id="PTHR30097:SF4">
    <property type="entry name" value="SLR6042 PROTEIN"/>
    <property type="match status" value="1"/>
</dbReference>
<dbReference type="InterPro" id="IPR006143">
    <property type="entry name" value="RND_pump_MFP"/>
</dbReference>
<dbReference type="Pfam" id="PF00403">
    <property type="entry name" value="HMA"/>
    <property type="match status" value="1"/>
</dbReference>
<evidence type="ECO:0000259" key="3">
    <source>
        <dbReference type="PROSITE" id="PS50846"/>
    </source>
</evidence>
<dbReference type="PROSITE" id="PS50846">
    <property type="entry name" value="HMA_2"/>
    <property type="match status" value="2"/>
</dbReference>
<comment type="similarity">
    <text evidence="1">Belongs to the membrane fusion protein (MFP) (TC 8.A.1) family.</text>
</comment>
<dbReference type="Pfam" id="PF25954">
    <property type="entry name" value="Beta-barrel_RND_2"/>
    <property type="match status" value="1"/>
</dbReference>
<dbReference type="InterPro" id="IPR051909">
    <property type="entry name" value="MFP_Cation_Efflux"/>
</dbReference>
<evidence type="ECO:0000313" key="4">
    <source>
        <dbReference type="EMBL" id="MBS2100444.1"/>
    </source>
</evidence>
<keyword evidence="2" id="KW-0813">Transport</keyword>
<feature type="domain" description="HMA" evidence="3">
    <location>
        <begin position="525"/>
        <end position="590"/>
    </location>
</feature>
<protein>
    <submittedName>
        <fullName evidence="4">Efflux RND transporter periplasmic adaptor subunit</fullName>
    </submittedName>
</protein>
<keyword evidence="5" id="KW-1185">Reference proteome</keyword>
<dbReference type="Gene3D" id="3.30.70.100">
    <property type="match status" value="2"/>
</dbReference>
<dbReference type="InterPro" id="IPR058792">
    <property type="entry name" value="Beta-barrel_RND_2"/>
</dbReference>
<comment type="caution">
    <text evidence="4">The sequence shown here is derived from an EMBL/GenBank/DDBJ whole genome shotgun (WGS) entry which is preliminary data.</text>
</comment>
<dbReference type="CDD" id="cd00371">
    <property type="entry name" value="HMA"/>
    <property type="match status" value="2"/>
</dbReference>
<dbReference type="Gene3D" id="2.40.30.170">
    <property type="match status" value="1"/>
</dbReference>
<evidence type="ECO:0000256" key="1">
    <source>
        <dbReference type="ARBA" id="ARBA00009477"/>
    </source>
</evidence>
<dbReference type="InterPro" id="IPR058791">
    <property type="entry name" value="3HB_CusB"/>
</dbReference>
<evidence type="ECO:0000256" key="2">
    <source>
        <dbReference type="ARBA" id="ARBA00022448"/>
    </source>
</evidence>
<dbReference type="RefSeq" id="WP_212218295.1">
    <property type="nucleotide sequence ID" value="NZ_JAGUCO010000023.1"/>
</dbReference>
<dbReference type="InterPro" id="IPR036163">
    <property type="entry name" value="HMA_dom_sf"/>
</dbReference>
<dbReference type="Pfam" id="PF19335">
    <property type="entry name" value="HMBD"/>
    <property type="match status" value="1"/>
</dbReference>
<dbReference type="Pfam" id="PF25919">
    <property type="entry name" value="BSH_CusB"/>
    <property type="match status" value="1"/>
</dbReference>
<evidence type="ECO:0000313" key="5">
    <source>
        <dbReference type="Proteomes" id="UP000708576"/>
    </source>
</evidence>
<dbReference type="PANTHER" id="PTHR30097">
    <property type="entry name" value="CATION EFFLUX SYSTEM PROTEIN CUSB"/>
    <property type="match status" value="1"/>
</dbReference>
<dbReference type="NCBIfam" id="TIGR01730">
    <property type="entry name" value="RND_mfp"/>
    <property type="match status" value="1"/>
</dbReference>
<feature type="domain" description="HMA" evidence="3">
    <location>
        <begin position="429"/>
        <end position="495"/>
    </location>
</feature>
<dbReference type="Gene3D" id="2.40.420.20">
    <property type="match status" value="1"/>
</dbReference>
<reference evidence="4 5" key="1">
    <citation type="journal article" date="2015" name="Int. J. Syst. Evol. Microbiol.">
        <title>Carboxylicivirga linearis sp. nov., isolated from a sea cucumber culture pond.</title>
        <authorList>
            <person name="Wang F.Q."/>
            <person name="Zhou Y.X."/>
            <person name="Lin X.Z."/>
            <person name="Chen G.J."/>
            <person name="Du Z.J."/>
        </authorList>
    </citation>
    <scope>NUCLEOTIDE SEQUENCE [LARGE SCALE GENOMIC DNA]</scope>
    <source>
        <strain evidence="4 5">FB218</strain>
    </source>
</reference>
<sequence length="617" mass="68385">MKKIFQYIKSNYKAVFITLLAGLLIGWIIKPSHSEETQQHQHNHAEESTTWTCSMHPQIKQEEPGSCPICGMDLIPLKSMQGNDDANPNEIAMSEAAIKLADIQTVRVVKKQAIRKEYLQGKIEPDERKIAQLTARFSGRIEKLNINFTGQNVRKGQALATIYSPELVSAQRELIEAAALKETNPALYKAAKAKLLAWDLTPQQISEIENASDPIIHFNILSPVSGTVTSRKVAKGDYVKEGTDMFQITDLSKVWIQLDAYETDLPWIVQGDKISFNTQSQPGKTFEAKVSFIDPILNPQTRVANVRAEVNNPDGNLKPGMFVTAYVESELSKDDALIIPKSAVLWTGKRAVVYVKVEGREQPTFLYREIVLGPEAGDSYIVADGLKVGEVIAANGVFKIDAAAQLEGKQSMMNSSKSDMHHMNMSMNMKEDSFQVAGNCGMCKETIETAAKGVKGVHAAQWNKETKIVNVSYMANKTDLPTIHKAIAAAGYDTELEKASADVYNKLPECCLYDRNYFDKANTQSQTYTFKVFGNCGMCKDRIEEAAAKVESVNNAEWNEESKMITIEGSPSLNIHTVHKAIAAVGHDTEMAKAPDSVYNKLPGCCKYDRKPKTENE</sequence>
<dbReference type="InterPro" id="IPR006121">
    <property type="entry name" value="HMA_dom"/>
</dbReference>
<dbReference type="Pfam" id="PF25869">
    <property type="entry name" value="3HB_CusB"/>
    <property type="match status" value="1"/>
</dbReference>
<dbReference type="Proteomes" id="UP000708576">
    <property type="component" value="Unassembled WGS sequence"/>
</dbReference>
<organism evidence="4 5">
    <name type="scientific">Carboxylicivirga linearis</name>
    <dbReference type="NCBI Taxonomy" id="1628157"/>
    <lineage>
        <taxon>Bacteria</taxon>
        <taxon>Pseudomonadati</taxon>
        <taxon>Bacteroidota</taxon>
        <taxon>Bacteroidia</taxon>
        <taxon>Marinilabiliales</taxon>
        <taxon>Marinilabiliaceae</taxon>
        <taxon>Carboxylicivirga</taxon>
    </lineage>
</organism>
<dbReference type="InterPro" id="IPR058790">
    <property type="entry name" value="BSH_CusB"/>
</dbReference>